<evidence type="ECO:0000256" key="1">
    <source>
        <dbReference type="SAM" id="MobiDB-lite"/>
    </source>
</evidence>
<accession>A0A1N7H118</accession>
<dbReference type="EMBL" id="FTNT01000011">
    <property type="protein sequence ID" value="SIS18515.1"/>
    <property type="molecule type" value="Genomic_DNA"/>
</dbReference>
<feature type="region of interest" description="Disordered" evidence="1">
    <location>
        <begin position="1"/>
        <end position="50"/>
    </location>
</feature>
<evidence type="ECO:0000313" key="2">
    <source>
        <dbReference type="EMBL" id="SIS18515.1"/>
    </source>
</evidence>
<gene>
    <name evidence="2" type="ORF">SAMN05445060_3343</name>
</gene>
<proteinExistence type="predicted"/>
<sequence>MNQRGQPWSGSPSSQSVPVESEFRAAARGVTRRRPGCGTGRLPPQPFKNDAFMPEDTWVFHPGANTVSGPESPPAVWAAAIAAVSRDLPLMQTGADADAWNATTAQWTLSIADGNVSVEVRDSGGVVRIDTTRLGRLQKSAASATVWTARLVQHGLADTSDIAWPTPGGTILLMPHAVYGTATWMVNGTSISFAPIGDLGVTPLEGSLA</sequence>
<organism evidence="2 3">
    <name type="scientific">Williamsia sterculiae</name>
    <dbReference type="NCBI Taxonomy" id="1344003"/>
    <lineage>
        <taxon>Bacteria</taxon>
        <taxon>Bacillati</taxon>
        <taxon>Actinomycetota</taxon>
        <taxon>Actinomycetes</taxon>
        <taxon>Mycobacteriales</taxon>
        <taxon>Nocardiaceae</taxon>
        <taxon>Williamsia</taxon>
    </lineage>
</organism>
<evidence type="ECO:0000313" key="3">
    <source>
        <dbReference type="Proteomes" id="UP000186218"/>
    </source>
</evidence>
<dbReference type="Proteomes" id="UP000186218">
    <property type="component" value="Unassembled WGS sequence"/>
</dbReference>
<reference evidence="2 3" key="1">
    <citation type="submission" date="2017-01" db="EMBL/GenBank/DDBJ databases">
        <authorList>
            <person name="Mah S.A."/>
            <person name="Swanson W.J."/>
            <person name="Moy G.W."/>
            <person name="Vacquier V.D."/>
        </authorList>
    </citation>
    <scope>NUCLEOTIDE SEQUENCE [LARGE SCALE GENOMIC DNA]</scope>
    <source>
        <strain evidence="2 3">CPCC 203464</strain>
    </source>
</reference>
<dbReference type="AlphaFoldDB" id="A0A1N7H118"/>
<keyword evidence="3" id="KW-1185">Reference proteome</keyword>
<name>A0A1N7H118_9NOCA</name>
<feature type="compositionally biased region" description="Low complexity" evidence="1">
    <location>
        <begin position="1"/>
        <end position="20"/>
    </location>
</feature>
<protein>
    <submittedName>
        <fullName evidence="2">Uncharacterized protein</fullName>
    </submittedName>
</protein>